<gene>
    <name evidence="2" type="ORF">S01H1_81898</name>
</gene>
<organism evidence="2">
    <name type="scientific">marine sediment metagenome</name>
    <dbReference type="NCBI Taxonomy" id="412755"/>
    <lineage>
        <taxon>unclassified sequences</taxon>
        <taxon>metagenomes</taxon>
        <taxon>ecological metagenomes</taxon>
    </lineage>
</organism>
<reference evidence="2" key="1">
    <citation type="journal article" date="2014" name="Front. Microbiol.">
        <title>High frequency of phylogenetically diverse reductive dehalogenase-homologous genes in deep subseafloor sedimentary metagenomes.</title>
        <authorList>
            <person name="Kawai M."/>
            <person name="Futagami T."/>
            <person name="Toyoda A."/>
            <person name="Takaki Y."/>
            <person name="Nishi S."/>
            <person name="Hori S."/>
            <person name="Arai W."/>
            <person name="Tsubouchi T."/>
            <person name="Morono Y."/>
            <person name="Uchiyama I."/>
            <person name="Ito T."/>
            <person name="Fujiyama A."/>
            <person name="Inagaki F."/>
            <person name="Takami H."/>
        </authorList>
    </citation>
    <scope>NUCLEOTIDE SEQUENCE</scope>
    <source>
        <strain evidence="2">Expedition CK06-06</strain>
    </source>
</reference>
<comment type="caution">
    <text evidence="2">The sequence shown here is derived from an EMBL/GenBank/DDBJ whole genome shotgun (WGS) entry which is preliminary data.</text>
</comment>
<dbReference type="EMBL" id="BARS01055471">
    <property type="protein sequence ID" value="GAG46001.1"/>
    <property type="molecule type" value="Genomic_DNA"/>
</dbReference>
<dbReference type="SMART" id="SM00776">
    <property type="entry name" value="NPCBM"/>
    <property type="match status" value="1"/>
</dbReference>
<accession>X0ZCA3</accession>
<dbReference type="InterPro" id="IPR013222">
    <property type="entry name" value="Glyco_hyd_98_carb-bd"/>
</dbReference>
<dbReference type="InterPro" id="IPR038637">
    <property type="entry name" value="NPCBM_sf"/>
</dbReference>
<dbReference type="SUPFAM" id="SSF49785">
    <property type="entry name" value="Galactose-binding domain-like"/>
    <property type="match status" value="1"/>
</dbReference>
<feature type="domain" description="Glycosyl hydrolase family 98 putative carbohydrate-binding module" evidence="1">
    <location>
        <begin position="38"/>
        <end position="178"/>
    </location>
</feature>
<dbReference type="InterPro" id="IPR008979">
    <property type="entry name" value="Galactose-bd-like_sf"/>
</dbReference>
<evidence type="ECO:0000259" key="1">
    <source>
        <dbReference type="SMART" id="SM00776"/>
    </source>
</evidence>
<dbReference type="AlphaFoldDB" id="X0ZCA3"/>
<protein>
    <recommendedName>
        <fullName evidence="1">Glycosyl hydrolase family 98 putative carbohydrate-binding module domain-containing protein</fullName>
    </recommendedName>
</protein>
<sequence length="186" mass="19945">MSRIRKQRHVSTCLLFLICAVLTAQLSGCTSATKSDKPARTVWLSSLNLEKMTAGWGTPQKDKSIQSKPLTIAGRTFEKGVGTHAASLMYIDLKKSCRSFSAYVGVDDEVNGKIGSVRFRIYGDGKLLFNSGVLKTGDPAKKVDIKLAGCKTLTLSVDPAGDNTSYDHADWADAAFVVAGDDPVAI</sequence>
<feature type="non-terminal residue" evidence="2">
    <location>
        <position position="186"/>
    </location>
</feature>
<name>X0ZCA3_9ZZZZ</name>
<proteinExistence type="predicted"/>
<dbReference type="Gene3D" id="2.60.120.1060">
    <property type="entry name" value="NPCBM/NEW2 domain"/>
    <property type="match status" value="1"/>
</dbReference>
<dbReference type="Pfam" id="PF08305">
    <property type="entry name" value="NPCBM"/>
    <property type="match status" value="1"/>
</dbReference>
<evidence type="ECO:0000313" key="2">
    <source>
        <dbReference type="EMBL" id="GAG46001.1"/>
    </source>
</evidence>